<dbReference type="OrthoDB" id="4500473at2759"/>
<dbReference type="GeneID" id="27346655"/>
<dbReference type="HOGENOM" id="CLU_057547_4_2_1"/>
<dbReference type="AlphaFoldDB" id="A0A0D2C9G6"/>
<protein>
    <submittedName>
        <fullName evidence="1">Uncharacterized protein</fullName>
    </submittedName>
</protein>
<gene>
    <name evidence="1" type="ORF">PV07_07461</name>
</gene>
<organism evidence="1 2">
    <name type="scientific">Cladophialophora immunda</name>
    <dbReference type="NCBI Taxonomy" id="569365"/>
    <lineage>
        <taxon>Eukaryota</taxon>
        <taxon>Fungi</taxon>
        <taxon>Dikarya</taxon>
        <taxon>Ascomycota</taxon>
        <taxon>Pezizomycotina</taxon>
        <taxon>Eurotiomycetes</taxon>
        <taxon>Chaetothyriomycetidae</taxon>
        <taxon>Chaetothyriales</taxon>
        <taxon>Herpotrichiellaceae</taxon>
        <taxon>Cladophialophora</taxon>
    </lineage>
</organism>
<sequence length="299" mass="32674">MTTQVKSYFLAPNWDYQKDGPLALGNIIADPSDPVFSKKSAFPFNVYAPPVQLPQLAFPLPTIYKNPPEQWAHVESEMQGGRLKILGQFLASCGLNVEGGVSHTTQQDYHYGMESIQTSYFVPDDDYVRNRLREPPIQLWLKGRSMFQSKSLYMITGVKIARGLVLYRKRTSQIEGAGEISFDATPLGVPVQVGLDGGYQAQSSSATTSSSSTDVVFTYQLRKIAIDHAGTVANEPYNKGAFMLVGPGASGGQQVLAFKLGDHDVTAEDIDRHGDCAATLAVEQDIIDGELCNVLYAKL</sequence>
<reference evidence="1 2" key="1">
    <citation type="submission" date="2015-01" db="EMBL/GenBank/DDBJ databases">
        <title>The Genome Sequence of Cladophialophora immunda CBS83496.</title>
        <authorList>
            <consortium name="The Broad Institute Genomics Platform"/>
            <person name="Cuomo C."/>
            <person name="de Hoog S."/>
            <person name="Gorbushina A."/>
            <person name="Stielow B."/>
            <person name="Teixiera M."/>
            <person name="Abouelleil A."/>
            <person name="Chapman S.B."/>
            <person name="Priest M."/>
            <person name="Young S.K."/>
            <person name="Wortman J."/>
            <person name="Nusbaum C."/>
            <person name="Birren B."/>
        </authorList>
    </citation>
    <scope>NUCLEOTIDE SEQUENCE [LARGE SCALE GENOMIC DNA]</scope>
    <source>
        <strain evidence="1 2">CBS 83496</strain>
    </source>
</reference>
<dbReference type="EMBL" id="KN847043">
    <property type="protein sequence ID" value="KIW27753.1"/>
    <property type="molecule type" value="Genomic_DNA"/>
</dbReference>
<dbReference type="VEuPathDB" id="FungiDB:PV07_07461"/>
<proteinExistence type="predicted"/>
<evidence type="ECO:0000313" key="1">
    <source>
        <dbReference type="EMBL" id="KIW27753.1"/>
    </source>
</evidence>
<name>A0A0D2C9G6_9EURO</name>
<dbReference type="RefSeq" id="XP_016247969.1">
    <property type="nucleotide sequence ID" value="XM_016394550.1"/>
</dbReference>
<keyword evidence="2" id="KW-1185">Reference proteome</keyword>
<evidence type="ECO:0000313" key="2">
    <source>
        <dbReference type="Proteomes" id="UP000054466"/>
    </source>
</evidence>
<dbReference type="Proteomes" id="UP000054466">
    <property type="component" value="Unassembled WGS sequence"/>
</dbReference>
<accession>A0A0D2C9G6</accession>